<dbReference type="GO" id="GO:0004721">
    <property type="term" value="F:phosphoprotein phosphatase activity"/>
    <property type="evidence" value="ECO:0007669"/>
    <property type="project" value="InterPro"/>
</dbReference>
<dbReference type="Pfam" id="PF13350">
    <property type="entry name" value="Y_phosphatase3"/>
    <property type="match status" value="1"/>
</dbReference>
<dbReference type="AlphaFoldDB" id="A0A367KRE6"/>
<evidence type="ECO:0000259" key="1">
    <source>
        <dbReference type="PROSITE" id="PS50056"/>
    </source>
</evidence>
<feature type="domain" description="Tyrosine specific protein phosphatases" evidence="1">
    <location>
        <begin position="402"/>
        <end position="438"/>
    </location>
</feature>
<evidence type="ECO:0000313" key="3">
    <source>
        <dbReference type="Proteomes" id="UP000253551"/>
    </source>
</evidence>
<gene>
    <name evidence="2" type="ORF">CU098_004966</name>
</gene>
<dbReference type="Pfam" id="PF12146">
    <property type="entry name" value="Hydrolase_4"/>
    <property type="match status" value="1"/>
</dbReference>
<keyword evidence="3" id="KW-1185">Reference proteome</keyword>
<dbReference type="InterPro" id="IPR022742">
    <property type="entry name" value="Hydrolase_4"/>
</dbReference>
<reference evidence="2 3" key="1">
    <citation type="journal article" date="2018" name="G3 (Bethesda)">
        <title>Phylogenetic and Phylogenomic Definition of Rhizopus Species.</title>
        <authorList>
            <person name="Gryganskyi A.P."/>
            <person name="Golan J."/>
            <person name="Dolatabadi S."/>
            <person name="Mondo S."/>
            <person name="Robb S."/>
            <person name="Idnurm A."/>
            <person name="Muszewska A."/>
            <person name="Steczkiewicz K."/>
            <person name="Masonjones S."/>
            <person name="Liao H.L."/>
            <person name="Gajdeczka M.T."/>
            <person name="Anike F."/>
            <person name="Vuek A."/>
            <person name="Anishchenko I.M."/>
            <person name="Voigt K."/>
            <person name="de Hoog G.S."/>
            <person name="Smith M.E."/>
            <person name="Heitman J."/>
            <person name="Vilgalys R."/>
            <person name="Stajich J.E."/>
        </authorList>
    </citation>
    <scope>NUCLEOTIDE SEQUENCE [LARGE SCALE GENOMIC DNA]</scope>
    <source>
        <strain evidence="2 3">LSU 92-RS-03</strain>
    </source>
</reference>
<comment type="caution">
    <text evidence="2">The sequence shown here is derived from an EMBL/GenBank/DDBJ whole genome shotgun (WGS) entry which is preliminary data.</text>
</comment>
<dbReference type="SUPFAM" id="SSF53474">
    <property type="entry name" value="alpha/beta-Hydrolases"/>
    <property type="match status" value="1"/>
</dbReference>
<dbReference type="InterPro" id="IPR016130">
    <property type="entry name" value="Tyr_Pase_AS"/>
</dbReference>
<dbReference type="Proteomes" id="UP000253551">
    <property type="component" value="Unassembled WGS sequence"/>
</dbReference>
<dbReference type="InterPro" id="IPR029021">
    <property type="entry name" value="Prot-tyrosine_phosphatase-like"/>
</dbReference>
<dbReference type="SUPFAM" id="SSF52799">
    <property type="entry name" value="(Phosphotyrosine protein) phosphatases II"/>
    <property type="match status" value="1"/>
</dbReference>
<dbReference type="PANTHER" id="PTHR42886:SF53">
    <property type="entry name" value="ALPHA_BETA-HYDROLASES SUPERFAMILY PROTEIN"/>
    <property type="match status" value="1"/>
</dbReference>
<proteinExistence type="predicted"/>
<dbReference type="InterPro" id="IPR029058">
    <property type="entry name" value="AB_hydrolase_fold"/>
</dbReference>
<evidence type="ECO:0000313" key="2">
    <source>
        <dbReference type="EMBL" id="RCI04710.1"/>
    </source>
</evidence>
<organism evidence="2 3">
    <name type="scientific">Rhizopus stolonifer</name>
    <name type="common">Rhizopus nigricans</name>
    <dbReference type="NCBI Taxonomy" id="4846"/>
    <lineage>
        <taxon>Eukaryota</taxon>
        <taxon>Fungi</taxon>
        <taxon>Fungi incertae sedis</taxon>
        <taxon>Mucoromycota</taxon>
        <taxon>Mucoromycotina</taxon>
        <taxon>Mucoromycetes</taxon>
        <taxon>Mucorales</taxon>
        <taxon>Mucorineae</taxon>
        <taxon>Rhizopodaceae</taxon>
        <taxon>Rhizopus</taxon>
    </lineage>
</organism>
<dbReference type="PROSITE" id="PS00383">
    <property type="entry name" value="TYR_PHOSPHATASE_1"/>
    <property type="match status" value="1"/>
</dbReference>
<protein>
    <recommendedName>
        <fullName evidence="1">Tyrosine specific protein phosphatases domain-containing protein</fullName>
    </recommendedName>
</protein>
<name>A0A367KRE6_RHIST</name>
<dbReference type="InterPro" id="IPR026893">
    <property type="entry name" value="Tyr/Ser_Pase_IphP-type"/>
</dbReference>
<dbReference type="InterPro" id="IPR000387">
    <property type="entry name" value="Tyr_Pase_dom"/>
</dbReference>
<dbReference type="STRING" id="4846.A0A367KRE6"/>
<dbReference type="Gene3D" id="3.90.190.10">
    <property type="entry name" value="Protein tyrosine phosphatase superfamily"/>
    <property type="match status" value="1"/>
</dbReference>
<dbReference type="EMBL" id="PJQM01000599">
    <property type="protein sequence ID" value="RCI04710.1"/>
    <property type="molecule type" value="Genomic_DNA"/>
</dbReference>
<dbReference type="PANTHER" id="PTHR42886">
    <property type="entry name" value="RE40534P-RELATED"/>
    <property type="match status" value="1"/>
</dbReference>
<accession>A0A367KRE6</accession>
<dbReference type="OrthoDB" id="9988524at2759"/>
<dbReference type="Gene3D" id="3.40.50.1820">
    <property type="entry name" value="alpha/beta hydrolase"/>
    <property type="match status" value="1"/>
</dbReference>
<sequence>MSKISIQNEHGENIVGIFEKKEMVDRCRSRPRIVFITHGVLGHKDYLYHRLLAQELPYSTFRFDFRGNGESTGEPGYANVAEDVEDLHTVANYFEHQLGYEIYAVIGHSRGSIAGLKYATSCEKPLSFFVNVSGRYKMNDHQMLSSRPDLTAALKSKGYFDWQVRQRDRIVTIKVTQKEVNKYMSWSNEHVTRMPLSTCVLTCHGLKDNIAPPYNAAMYSNKIPNHTLVLLPEGDHNFKGRFEQVVKVIVDFFAKHEQDCYRKAIGMGQNTGVVLPRWIDIEGVKNFRDVGGWLVRDGSGYIRERTVFRSGNLASITENGRQQLIHLNVKAVFDFRLDHEIKKDGVMGDIPGISRFGFNLYENAVKDPKDYFKKLMVFLQGEEGFAKAYMVILDSGKELIGKLFRYMIKELSLKARYSMVIHCSAGKDRTGVFVMVLLGLCGVDDEIIAKEYEMSNLGYFDYEKDLKKRAEKIGVSEDDLRAAMSASYNGMKITIRQLREEYGSFEEYARNGCGLNDQEIQSIRELMVVPIRFEERQLFRPKF</sequence>
<dbReference type="PROSITE" id="PS50056">
    <property type="entry name" value="TYR_PHOSPHATASE_2"/>
    <property type="match status" value="1"/>
</dbReference>